<organism evidence="1 2">
    <name type="scientific">Flavivirga algicola</name>
    <dbReference type="NCBI Taxonomy" id="2729136"/>
    <lineage>
        <taxon>Bacteria</taxon>
        <taxon>Pseudomonadati</taxon>
        <taxon>Bacteroidota</taxon>
        <taxon>Flavobacteriia</taxon>
        <taxon>Flavobacteriales</taxon>
        <taxon>Flavobacteriaceae</taxon>
        <taxon>Flavivirga</taxon>
    </lineage>
</organism>
<reference evidence="1 2" key="1">
    <citation type="submission" date="2020-04" db="EMBL/GenBank/DDBJ databases">
        <title>A Flavivirga sp. nov.</title>
        <authorList>
            <person name="Sun X."/>
        </authorList>
    </citation>
    <scope>NUCLEOTIDE SEQUENCE [LARGE SCALE GENOMIC DNA]</scope>
    <source>
        <strain evidence="1 2">Y03</strain>
    </source>
</reference>
<evidence type="ECO:0000313" key="1">
    <source>
        <dbReference type="EMBL" id="NMH88787.1"/>
    </source>
</evidence>
<evidence type="ECO:0000313" key="2">
    <source>
        <dbReference type="Proteomes" id="UP000746690"/>
    </source>
</evidence>
<accession>A0ABX1RYX6</accession>
<dbReference type="EMBL" id="JABBHF010000008">
    <property type="protein sequence ID" value="NMH88787.1"/>
    <property type="molecule type" value="Genomic_DNA"/>
</dbReference>
<name>A0ABX1RYX6_9FLAO</name>
<proteinExistence type="predicted"/>
<keyword evidence="2" id="KW-1185">Reference proteome</keyword>
<dbReference type="Proteomes" id="UP000746690">
    <property type="component" value="Unassembled WGS sequence"/>
</dbReference>
<comment type="caution">
    <text evidence="1">The sequence shown here is derived from an EMBL/GenBank/DDBJ whole genome shotgun (WGS) entry which is preliminary data.</text>
</comment>
<protein>
    <submittedName>
        <fullName evidence="1">Uncharacterized protein</fullName>
    </submittedName>
</protein>
<gene>
    <name evidence="1" type="ORF">HHX25_14835</name>
</gene>
<dbReference type="RefSeq" id="WP_169675121.1">
    <property type="nucleotide sequence ID" value="NZ_JABBHF010000008.1"/>
</dbReference>
<sequence length="245" mass="27371">MATANRSWNLESFLDSLIVELDKARETLAIKAINKPLTYAVKDVNLEMQLFPSFDGDNVSFITAQPGQEGASKIAIQLGSITDQQIRKTTKEPTTTQDVSIDLIDEIDTDTKNTLRKIGVTSVNDLDKIQKKNVDLLKASNKKVDYGKLANLLNKARRTENPPRVGRVNFNISRSASTIDVEGDNLIFDKKYKPVAVFNGEMVDFTSATKSNLKIQIDSDKVKDKDNELIVISDPFTLFKMKLDN</sequence>